<dbReference type="SUPFAM" id="SSF143456">
    <property type="entry name" value="VC0467-like"/>
    <property type="match status" value="1"/>
</dbReference>
<keyword evidence="4" id="KW-1185">Reference proteome</keyword>
<reference evidence="3 4" key="1">
    <citation type="submission" date="2016-01" db="EMBL/GenBank/DDBJ databases">
        <authorList>
            <person name="Oliw E.H."/>
        </authorList>
    </citation>
    <scope>NUCLEOTIDE SEQUENCE [LARGE SCALE GENOMIC DNA]</scope>
    <source>
        <strain evidence="3 4">FRB97</strain>
    </source>
</reference>
<proteinExistence type="inferred from homology"/>
<dbReference type="PANTHER" id="PTHR30327:SF1">
    <property type="entry name" value="UPF0301 PROTEIN YQGE"/>
    <property type="match status" value="1"/>
</dbReference>
<evidence type="ECO:0000256" key="1">
    <source>
        <dbReference type="ARBA" id="ARBA00009600"/>
    </source>
</evidence>
<evidence type="ECO:0000256" key="2">
    <source>
        <dbReference type="HAMAP-Rule" id="MF_00758"/>
    </source>
</evidence>
<dbReference type="HAMAP" id="MF_00758">
    <property type="entry name" value="UPF0301"/>
    <property type="match status" value="1"/>
</dbReference>
<dbReference type="AlphaFoldDB" id="A0A250B385"/>
<sequence length="187" mass="20555">MNLQHHFLIAMPTMQNPRFKHSVIYLCEHNDDGAMGLVINKPVEQFTVESVLHKLKIAPSPRDPAISLDKPVFAGGPLADDRGFILHTPREGFASSIMISADTMITTSKDVLETLGTAEQPADVLVALGYAGWEKGQLEQEVLENAWLTIEADADILFHTPIASRWREAANRLGIDIRSIANHAGHA</sequence>
<dbReference type="InterPro" id="IPR003774">
    <property type="entry name" value="AlgH-like"/>
</dbReference>
<accession>A0A250B385</accession>
<dbReference type="PANTHER" id="PTHR30327">
    <property type="entry name" value="UNCHARACTERIZED PROTEIN YQGE"/>
    <property type="match status" value="1"/>
</dbReference>
<dbReference type="Proteomes" id="UP000217182">
    <property type="component" value="Chromosome"/>
</dbReference>
<gene>
    <name evidence="3" type="ORF">AWC35_15820</name>
</gene>
<dbReference type="Pfam" id="PF02622">
    <property type="entry name" value="DUF179"/>
    <property type="match status" value="1"/>
</dbReference>
<evidence type="ECO:0000313" key="4">
    <source>
        <dbReference type="Proteomes" id="UP000217182"/>
    </source>
</evidence>
<dbReference type="Gene3D" id="3.40.1740.10">
    <property type="entry name" value="VC0467-like"/>
    <property type="match status" value="1"/>
</dbReference>
<comment type="similarity">
    <text evidence="1 2">Belongs to the UPF0301 (AlgH) family.</text>
</comment>
<dbReference type="GO" id="GO:0005829">
    <property type="term" value="C:cytosol"/>
    <property type="evidence" value="ECO:0007669"/>
    <property type="project" value="TreeGrafter"/>
</dbReference>
<name>A0A250B385_9GAMM</name>
<organism evidence="3 4">
    <name type="scientific">Gibbsiella quercinecans</name>
    <dbReference type="NCBI Taxonomy" id="929813"/>
    <lineage>
        <taxon>Bacteria</taxon>
        <taxon>Pseudomonadati</taxon>
        <taxon>Pseudomonadota</taxon>
        <taxon>Gammaproteobacteria</taxon>
        <taxon>Enterobacterales</taxon>
        <taxon>Yersiniaceae</taxon>
        <taxon>Gibbsiella</taxon>
    </lineage>
</organism>
<dbReference type="EMBL" id="CP014136">
    <property type="protein sequence ID" value="ATA20690.1"/>
    <property type="molecule type" value="Genomic_DNA"/>
</dbReference>
<dbReference type="OrthoDB" id="9807486at2"/>
<evidence type="ECO:0000313" key="3">
    <source>
        <dbReference type="EMBL" id="ATA20690.1"/>
    </source>
</evidence>
<dbReference type="NCBIfam" id="NF001266">
    <property type="entry name" value="PRK00228.1-1"/>
    <property type="match status" value="1"/>
</dbReference>
<dbReference type="KEGG" id="gqu:AWC35_15820"/>
<protein>
    <recommendedName>
        <fullName evidence="2">UPF0301 protein AWC35_15820</fullName>
    </recommendedName>
</protein>
<dbReference type="RefSeq" id="WP_095847276.1">
    <property type="nucleotide sequence ID" value="NZ_CP014136.1"/>
</dbReference>